<organism evidence="1 2">
    <name type="scientific">Mariniflexile jejuense</name>
    <dbReference type="NCBI Taxonomy" id="1173582"/>
    <lineage>
        <taxon>Bacteria</taxon>
        <taxon>Pseudomonadati</taxon>
        <taxon>Bacteroidota</taxon>
        <taxon>Flavobacteriia</taxon>
        <taxon>Flavobacteriales</taxon>
        <taxon>Flavobacteriaceae</taxon>
        <taxon>Mariniflexile</taxon>
    </lineage>
</organism>
<accession>A0ABW3JKN7</accession>
<comment type="caution">
    <text evidence="1">The sequence shown here is derived from an EMBL/GenBank/DDBJ whole genome shotgun (WGS) entry which is preliminary data.</text>
</comment>
<dbReference type="EMBL" id="JBHTJI010000023">
    <property type="protein sequence ID" value="MFD0990997.1"/>
    <property type="molecule type" value="Genomic_DNA"/>
</dbReference>
<evidence type="ECO:0000313" key="1">
    <source>
        <dbReference type="EMBL" id="MFD0990997.1"/>
    </source>
</evidence>
<dbReference type="RefSeq" id="WP_379926663.1">
    <property type="nucleotide sequence ID" value="NZ_JBHTJI010000023.1"/>
</dbReference>
<gene>
    <name evidence="1" type="ORF">ACFQ1R_12890</name>
</gene>
<keyword evidence="2" id="KW-1185">Reference proteome</keyword>
<evidence type="ECO:0000313" key="2">
    <source>
        <dbReference type="Proteomes" id="UP001597061"/>
    </source>
</evidence>
<name>A0ABW3JKN7_9FLAO</name>
<sequence>MTYDRNYTWSKEYPTEVISAVKNSDFKFLKTEEINPENIDLPNEKWIKLKIQKILSKVNLMSYGTEHGQQITLNSAKSEQKLICKGWCLSDHLIGIEIEHQNLDSEELAELKQRFESQFPNYKIIWKEI</sequence>
<reference evidence="2" key="1">
    <citation type="journal article" date="2019" name="Int. J. Syst. Evol. Microbiol.">
        <title>The Global Catalogue of Microorganisms (GCM) 10K type strain sequencing project: providing services to taxonomists for standard genome sequencing and annotation.</title>
        <authorList>
            <consortium name="The Broad Institute Genomics Platform"/>
            <consortium name="The Broad Institute Genome Sequencing Center for Infectious Disease"/>
            <person name="Wu L."/>
            <person name="Ma J."/>
        </authorList>
    </citation>
    <scope>NUCLEOTIDE SEQUENCE [LARGE SCALE GENOMIC DNA]</scope>
    <source>
        <strain evidence="2">CCUG 62414</strain>
    </source>
</reference>
<dbReference type="Proteomes" id="UP001597061">
    <property type="component" value="Unassembled WGS sequence"/>
</dbReference>
<protein>
    <submittedName>
        <fullName evidence="1">Uncharacterized protein</fullName>
    </submittedName>
</protein>
<proteinExistence type="predicted"/>